<feature type="compositionally biased region" description="Polar residues" evidence="1">
    <location>
        <begin position="19"/>
        <end position="32"/>
    </location>
</feature>
<protein>
    <recommendedName>
        <fullName evidence="5">Secreted protein</fullName>
    </recommendedName>
</protein>
<gene>
    <name evidence="3" type="ORF">BJ878DRAFT_323831</name>
</gene>
<keyword evidence="2" id="KW-0732">Signal</keyword>
<evidence type="ECO:0008006" key="5">
    <source>
        <dbReference type="Google" id="ProtNLM"/>
    </source>
</evidence>
<feature type="chain" id="PRO_5040414071" description="Secreted protein" evidence="2">
    <location>
        <begin position="16"/>
        <end position="89"/>
    </location>
</feature>
<dbReference type="EMBL" id="MU254618">
    <property type="protein sequence ID" value="KAG9240050.1"/>
    <property type="molecule type" value="Genomic_DNA"/>
</dbReference>
<sequence>MILIALLLAVHRAQRNTSCQGQSALPCTAQSKQPEKKARLRAASHSQLMAFQLKVHRVQNMLPIIFHEGGHKTYHATPLNDCTVFSKDI</sequence>
<accession>A0A9P7YVL9</accession>
<comment type="caution">
    <text evidence="3">The sequence shown here is derived from an EMBL/GenBank/DDBJ whole genome shotgun (WGS) entry which is preliminary data.</text>
</comment>
<evidence type="ECO:0000256" key="2">
    <source>
        <dbReference type="SAM" id="SignalP"/>
    </source>
</evidence>
<name>A0A9P7YVL9_9HELO</name>
<evidence type="ECO:0000313" key="3">
    <source>
        <dbReference type="EMBL" id="KAG9240050.1"/>
    </source>
</evidence>
<evidence type="ECO:0000256" key="1">
    <source>
        <dbReference type="SAM" id="MobiDB-lite"/>
    </source>
</evidence>
<feature type="region of interest" description="Disordered" evidence="1">
    <location>
        <begin position="19"/>
        <end position="39"/>
    </location>
</feature>
<dbReference type="AlphaFoldDB" id="A0A9P7YVL9"/>
<evidence type="ECO:0000313" key="4">
    <source>
        <dbReference type="Proteomes" id="UP000887226"/>
    </source>
</evidence>
<dbReference type="Proteomes" id="UP000887226">
    <property type="component" value="Unassembled WGS sequence"/>
</dbReference>
<feature type="signal peptide" evidence="2">
    <location>
        <begin position="1"/>
        <end position="15"/>
    </location>
</feature>
<keyword evidence="4" id="KW-1185">Reference proteome</keyword>
<organism evidence="3 4">
    <name type="scientific">Calycina marina</name>
    <dbReference type="NCBI Taxonomy" id="1763456"/>
    <lineage>
        <taxon>Eukaryota</taxon>
        <taxon>Fungi</taxon>
        <taxon>Dikarya</taxon>
        <taxon>Ascomycota</taxon>
        <taxon>Pezizomycotina</taxon>
        <taxon>Leotiomycetes</taxon>
        <taxon>Helotiales</taxon>
        <taxon>Pezizellaceae</taxon>
        <taxon>Calycina</taxon>
    </lineage>
</organism>
<reference evidence="3" key="1">
    <citation type="journal article" date="2021" name="IMA Fungus">
        <title>Genomic characterization of three marine fungi, including Emericellopsis atlantica sp. nov. with signatures of a generalist lifestyle and marine biomass degradation.</title>
        <authorList>
            <person name="Hagestad O.C."/>
            <person name="Hou L."/>
            <person name="Andersen J.H."/>
            <person name="Hansen E.H."/>
            <person name="Altermark B."/>
            <person name="Li C."/>
            <person name="Kuhnert E."/>
            <person name="Cox R.J."/>
            <person name="Crous P.W."/>
            <person name="Spatafora J.W."/>
            <person name="Lail K."/>
            <person name="Amirebrahimi M."/>
            <person name="Lipzen A."/>
            <person name="Pangilinan J."/>
            <person name="Andreopoulos W."/>
            <person name="Hayes R.D."/>
            <person name="Ng V."/>
            <person name="Grigoriev I.V."/>
            <person name="Jackson S.A."/>
            <person name="Sutton T.D.S."/>
            <person name="Dobson A.D.W."/>
            <person name="Rama T."/>
        </authorList>
    </citation>
    <scope>NUCLEOTIDE SEQUENCE</scope>
    <source>
        <strain evidence="3">TRa3180A</strain>
    </source>
</reference>
<proteinExistence type="predicted"/>